<feature type="compositionally biased region" description="Basic and acidic residues" evidence="1">
    <location>
        <begin position="26"/>
        <end position="46"/>
    </location>
</feature>
<evidence type="ECO:0000313" key="2">
    <source>
        <dbReference type="EMBL" id="KAH0761918.1"/>
    </source>
</evidence>
<reference evidence="2 3" key="1">
    <citation type="journal article" date="2021" name="bioRxiv">
        <title>Chromosome-scale and haplotype-resolved genome assembly of a tetraploid potato cultivar.</title>
        <authorList>
            <person name="Sun H."/>
            <person name="Jiao W.-B."/>
            <person name="Krause K."/>
            <person name="Campoy J.A."/>
            <person name="Goel M."/>
            <person name="Folz-Donahue K."/>
            <person name="Kukat C."/>
            <person name="Huettel B."/>
            <person name="Schneeberger K."/>
        </authorList>
    </citation>
    <scope>NUCLEOTIDE SEQUENCE [LARGE SCALE GENOMIC DNA]</scope>
    <source>
        <strain evidence="2">SolTubOtavaFocal</strain>
        <tissue evidence="2">Leaves</tissue>
    </source>
</reference>
<feature type="region of interest" description="Disordered" evidence="1">
    <location>
        <begin position="1"/>
        <end position="80"/>
    </location>
</feature>
<comment type="caution">
    <text evidence="2">The sequence shown here is derived from an EMBL/GenBank/DDBJ whole genome shotgun (WGS) entry which is preliminary data.</text>
</comment>
<accession>A0ABQ7VEX4</accession>
<evidence type="ECO:0000313" key="3">
    <source>
        <dbReference type="Proteomes" id="UP000826656"/>
    </source>
</evidence>
<keyword evidence="3" id="KW-1185">Reference proteome</keyword>
<protein>
    <submittedName>
        <fullName evidence="2">Uncharacterized protein</fullName>
    </submittedName>
</protein>
<gene>
    <name evidence="2" type="ORF">KY290_017991</name>
</gene>
<dbReference type="EMBL" id="JAIVGD010000013">
    <property type="protein sequence ID" value="KAH0761918.1"/>
    <property type="molecule type" value="Genomic_DNA"/>
</dbReference>
<dbReference type="Proteomes" id="UP000826656">
    <property type="component" value="Unassembled WGS sequence"/>
</dbReference>
<sequence>MEQYSPQNSKIHRYNKEGTTTPNSNKKQDNKVLQRGLKQMDNRGIKEGAFTDNKEQHKHDRRHHCIGKGSLEQVSIDTGN</sequence>
<name>A0ABQ7VEX4_SOLTU</name>
<proteinExistence type="predicted"/>
<evidence type="ECO:0000256" key="1">
    <source>
        <dbReference type="SAM" id="MobiDB-lite"/>
    </source>
</evidence>
<organism evidence="2 3">
    <name type="scientific">Solanum tuberosum</name>
    <name type="common">Potato</name>
    <dbReference type="NCBI Taxonomy" id="4113"/>
    <lineage>
        <taxon>Eukaryota</taxon>
        <taxon>Viridiplantae</taxon>
        <taxon>Streptophyta</taxon>
        <taxon>Embryophyta</taxon>
        <taxon>Tracheophyta</taxon>
        <taxon>Spermatophyta</taxon>
        <taxon>Magnoliopsida</taxon>
        <taxon>eudicotyledons</taxon>
        <taxon>Gunneridae</taxon>
        <taxon>Pentapetalae</taxon>
        <taxon>asterids</taxon>
        <taxon>lamiids</taxon>
        <taxon>Solanales</taxon>
        <taxon>Solanaceae</taxon>
        <taxon>Solanoideae</taxon>
        <taxon>Solaneae</taxon>
        <taxon>Solanum</taxon>
    </lineage>
</organism>